<organism evidence="1 2">
    <name type="scientific">Neobacillus mesonae</name>
    <dbReference type="NCBI Taxonomy" id="1193713"/>
    <lineage>
        <taxon>Bacteria</taxon>
        <taxon>Bacillati</taxon>
        <taxon>Bacillota</taxon>
        <taxon>Bacilli</taxon>
        <taxon>Bacillales</taxon>
        <taxon>Bacillaceae</taxon>
        <taxon>Neobacillus</taxon>
    </lineage>
</organism>
<dbReference type="OrthoDB" id="2966549at2"/>
<reference evidence="1 2" key="1">
    <citation type="submission" date="2017-07" db="EMBL/GenBank/DDBJ databases">
        <title>The complete genome sequence of Bacillus mesonae strain H20-5, an efficient strain improving plant abiotic stress resistance.</title>
        <authorList>
            <person name="Kim S.Y."/>
            <person name="Song H."/>
            <person name="Sang M.K."/>
            <person name="Weon H.-Y."/>
            <person name="Song J."/>
        </authorList>
    </citation>
    <scope>NUCLEOTIDE SEQUENCE [LARGE SCALE GENOMIC DNA]</scope>
    <source>
        <strain evidence="1 2">H20-5</strain>
    </source>
</reference>
<dbReference type="KEGG" id="nmk:CHR53_07560"/>
<accession>A0A3Q9QUY2</accession>
<evidence type="ECO:0000313" key="2">
    <source>
        <dbReference type="Proteomes" id="UP000282892"/>
    </source>
</evidence>
<gene>
    <name evidence="1" type="ORF">CHR53_07560</name>
</gene>
<keyword evidence="2" id="KW-1185">Reference proteome</keyword>
<dbReference type="RefSeq" id="WP_066394346.1">
    <property type="nucleotide sequence ID" value="NZ_CP022572.1"/>
</dbReference>
<dbReference type="EMBL" id="CP022572">
    <property type="protein sequence ID" value="AZU61121.1"/>
    <property type="molecule type" value="Genomic_DNA"/>
</dbReference>
<dbReference type="Pfam" id="PF17326">
    <property type="entry name" value="DUF5365"/>
    <property type="match status" value="1"/>
</dbReference>
<proteinExistence type="predicted"/>
<sequence length="132" mass="15275">MKIVFASTPSQEQEICELIGHIYSNIFPLYFTDDEISQFEQLKVLHISKKQFDEIGTLKDAFQVMTSIQTVISILESTELNEQYADLFNKNAANLNELGLFFPFEFEQFENAKTMKPMMLSIYSKADNELLI</sequence>
<dbReference type="AlphaFoldDB" id="A0A3Q9QUY2"/>
<evidence type="ECO:0008006" key="3">
    <source>
        <dbReference type="Google" id="ProtNLM"/>
    </source>
</evidence>
<dbReference type="Proteomes" id="UP000282892">
    <property type="component" value="Chromosome"/>
</dbReference>
<dbReference type="STRING" id="1193713.GCA_001636315_03954"/>
<dbReference type="InterPro" id="IPR020355">
    <property type="entry name" value="Uncharacterised_YhcU"/>
</dbReference>
<name>A0A3Q9QUY2_9BACI</name>
<protein>
    <recommendedName>
        <fullName evidence="3">YhcU family protein</fullName>
    </recommendedName>
</protein>
<evidence type="ECO:0000313" key="1">
    <source>
        <dbReference type="EMBL" id="AZU61121.1"/>
    </source>
</evidence>